<name>A0A4U0F8D0_9BACL</name>
<comment type="caution">
    <text evidence="2">The sequence shown here is derived from an EMBL/GenBank/DDBJ whole genome shotgun (WGS) entry which is preliminary data.</text>
</comment>
<dbReference type="Proteomes" id="UP000309673">
    <property type="component" value="Unassembled WGS sequence"/>
</dbReference>
<dbReference type="RefSeq" id="WP_136778566.1">
    <property type="nucleotide sequence ID" value="NZ_SUPK01000007.1"/>
</dbReference>
<accession>A0A4U0F8D0</accession>
<gene>
    <name evidence="2" type="ORF">E5161_14575</name>
</gene>
<proteinExistence type="predicted"/>
<dbReference type="InterPro" id="IPR024775">
    <property type="entry name" value="DinB-like"/>
</dbReference>
<evidence type="ECO:0000313" key="2">
    <source>
        <dbReference type="EMBL" id="TJY40937.1"/>
    </source>
</evidence>
<protein>
    <submittedName>
        <fullName evidence="2">DinB family protein</fullName>
    </submittedName>
</protein>
<evidence type="ECO:0000259" key="1">
    <source>
        <dbReference type="Pfam" id="PF12867"/>
    </source>
</evidence>
<dbReference type="Pfam" id="PF12867">
    <property type="entry name" value="DinB_2"/>
    <property type="match status" value="1"/>
</dbReference>
<dbReference type="Gene3D" id="1.20.120.450">
    <property type="entry name" value="dinb family like domain"/>
    <property type="match status" value="1"/>
</dbReference>
<dbReference type="OrthoDB" id="9798830at2"/>
<feature type="domain" description="DinB-like" evidence="1">
    <location>
        <begin position="25"/>
        <end position="148"/>
    </location>
</feature>
<dbReference type="AlphaFoldDB" id="A0A4U0F8D0"/>
<keyword evidence="3" id="KW-1185">Reference proteome</keyword>
<dbReference type="SUPFAM" id="SSF109854">
    <property type="entry name" value="DinB/YfiT-like putative metalloenzymes"/>
    <property type="match status" value="1"/>
</dbReference>
<dbReference type="EMBL" id="SUPK01000007">
    <property type="protein sequence ID" value="TJY40937.1"/>
    <property type="molecule type" value="Genomic_DNA"/>
</dbReference>
<evidence type="ECO:0000313" key="3">
    <source>
        <dbReference type="Proteomes" id="UP000309673"/>
    </source>
</evidence>
<dbReference type="InterPro" id="IPR034660">
    <property type="entry name" value="DinB/YfiT-like"/>
</dbReference>
<reference evidence="2 3" key="1">
    <citation type="submission" date="2019-04" db="EMBL/GenBank/DDBJ databases">
        <title>Cohnella sp. nov., isolated from soil.</title>
        <authorList>
            <person name="Kim W."/>
        </authorList>
    </citation>
    <scope>NUCLEOTIDE SEQUENCE [LARGE SCALE GENOMIC DNA]</scope>
    <source>
        <strain evidence="2 3">CAU 1483</strain>
    </source>
</reference>
<organism evidence="2 3">
    <name type="scientific">Cohnella pontilimi</name>
    <dbReference type="NCBI Taxonomy" id="2564100"/>
    <lineage>
        <taxon>Bacteria</taxon>
        <taxon>Bacillati</taxon>
        <taxon>Bacillota</taxon>
        <taxon>Bacilli</taxon>
        <taxon>Bacillales</taxon>
        <taxon>Paenibacillaceae</taxon>
        <taxon>Cohnella</taxon>
    </lineage>
</organism>
<sequence>MKNRVELLLHGWDHAYDKEDWYPPLLDALKGVTAEQAVWLPQGFDSLSTIWGNVNHLIFYKERLLKRWLGKETGNPLGVTNDDTFAVPEKSEAAWQETLARLDRVHKEIRHKISAMKEEDFDQSLPDHTIGRALNSLIAHDAYHTGEIILLRKMQGSWPARRHFD</sequence>